<sequence>MIILGITGWIVGTIVVLASGDRLAEYLPLCIAGLGVAAAGGVVFLLQRRAVRRGDRGAQSGLD</sequence>
<dbReference type="InterPro" id="IPR019681">
    <property type="entry name" value="DUF2530"/>
</dbReference>
<evidence type="ECO:0000313" key="3">
    <source>
        <dbReference type="Proteomes" id="UP000641514"/>
    </source>
</evidence>
<reference evidence="2" key="1">
    <citation type="journal article" date="2014" name="Int. J. Syst. Evol. Microbiol.">
        <title>Complete genome sequence of Corynebacterium casei LMG S-19264T (=DSM 44701T), isolated from a smear-ripened cheese.</title>
        <authorList>
            <consortium name="US DOE Joint Genome Institute (JGI-PGF)"/>
            <person name="Walter F."/>
            <person name="Albersmeier A."/>
            <person name="Kalinowski J."/>
            <person name="Ruckert C."/>
        </authorList>
    </citation>
    <scope>NUCLEOTIDE SEQUENCE</scope>
    <source>
        <strain evidence="2">CGMCC 1.15478</strain>
    </source>
</reference>
<evidence type="ECO:0000313" key="2">
    <source>
        <dbReference type="EMBL" id="GGC73099.1"/>
    </source>
</evidence>
<dbReference type="AlphaFoldDB" id="A0A916XH44"/>
<proteinExistence type="predicted"/>
<organism evidence="2 3">
    <name type="scientific">Hoyosella rhizosphaerae</name>
    <dbReference type="NCBI Taxonomy" id="1755582"/>
    <lineage>
        <taxon>Bacteria</taxon>
        <taxon>Bacillati</taxon>
        <taxon>Actinomycetota</taxon>
        <taxon>Actinomycetes</taxon>
        <taxon>Mycobacteriales</taxon>
        <taxon>Hoyosellaceae</taxon>
        <taxon>Hoyosella</taxon>
    </lineage>
</organism>
<gene>
    <name evidence="2" type="ORF">GCM10011410_27760</name>
</gene>
<name>A0A916XH44_9ACTN</name>
<feature type="transmembrane region" description="Helical" evidence="1">
    <location>
        <begin position="26"/>
        <end position="46"/>
    </location>
</feature>
<reference evidence="2" key="2">
    <citation type="submission" date="2020-09" db="EMBL/GenBank/DDBJ databases">
        <authorList>
            <person name="Sun Q."/>
            <person name="Zhou Y."/>
        </authorList>
    </citation>
    <scope>NUCLEOTIDE SEQUENCE</scope>
    <source>
        <strain evidence="2">CGMCC 1.15478</strain>
    </source>
</reference>
<keyword evidence="1" id="KW-0812">Transmembrane</keyword>
<keyword evidence="3" id="KW-1185">Reference proteome</keyword>
<keyword evidence="1" id="KW-1133">Transmembrane helix</keyword>
<dbReference type="Pfam" id="PF10745">
    <property type="entry name" value="DUF2530"/>
    <property type="match status" value="1"/>
</dbReference>
<dbReference type="Proteomes" id="UP000641514">
    <property type="component" value="Unassembled WGS sequence"/>
</dbReference>
<keyword evidence="1" id="KW-0472">Membrane</keyword>
<protein>
    <recommendedName>
        <fullName evidence="4">DUF2530 domain-containing protein</fullName>
    </recommendedName>
</protein>
<evidence type="ECO:0008006" key="4">
    <source>
        <dbReference type="Google" id="ProtNLM"/>
    </source>
</evidence>
<dbReference type="EMBL" id="BMJH01000003">
    <property type="protein sequence ID" value="GGC73099.1"/>
    <property type="molecule type" value="Genomic_DNA"/>
</dbReference>
<comment type="caution">
    <text evidence="2">The sequence shown here is derived from an EMBL/GenBank/DDBJ whole genome shotgun (WGS) entry which is preliminary data.</text>
</comment>
<accession>A0A916XH44</accession>
<evidence type="ECO:0000256" key="1">
    <source>
        <dbReference type="SAM" id="Phobius"/>
    </source>
</evidence>